<feature type="compositionally biased region" description="Acidic residues" evidence="1">
    <location>
        <begin position="56"/>
        <end position="68"/>
    </location>
</feature>
<evidence type="ECO:0000313" key="3">
    <source>
        <dbReference type="Proteomes" id="UP001381693"/>
    </source>
</evidence>
<protein>
    <submittedName>
        <fullName evidence="2">Uncharacterized protein</fullName>
    </submittedName>
</protein>
<gene>
    <name evidence="2" type="ORF">SK128_001635</name>
</gene>
<feature type="region of interest" description="Disordered" evidence="1">
    <location>
        <begin position="47"/>
        <end position="68"/>
    </location>
</feature>
<accession>A0AAN9AHN2</accession>
<comment type="caution">
    <text evidence="2">The sequence shown here is derived from an EMBL/GenBank/DDBJ whole genome shotgun (WGS) entry which is preliminary data.</text>
</comment>
<keyword evidence="3" id="KW-1185">Reference proteome</keyword>
<evidence type="ECO:0000256" key="1">
    <source>
        <dbReference type="SAM" id="MobiDB-lite"/>
    </source>
</evidence>
<dbReference type="AlphaFoldDB" id="A0AAN9AHN2"/>
<name>A0AAN9AHN2_HALRR</name>
<organism evidence="2 3">
    <name type="scientific">Halocaridina rubra</name>
    <name type="common">Hawaiian red shrimp</name>
    <dbReference type="NCBI Taxonomy" id="373956"/>
    <lineage>
        <taxon>Eukaryota</taxon>
        <taxon>Metazoa</taxon>
        <taxon>Ecdysozoa</taxon>
        <taxon>Arthropoda</taxon>
        <taxon>Crustacea</taxon>
        <taxon>Multicrustacea</taxon>
        <taxon>Malacostraca</taxon>
        <taxon>Eumalacostraca</taxon>
        <taxon>Eucarida</taxon>
        <taxon>Decapoda</taxon>
        <taxon>Pleocyemata</taxon>
        <taxon>Caridea</taxon>
        <taxon>Atyoidea</taxon>
        <taxon>Atyidae</taxon>
        <taxon>Halocaridina</taxon>
    </lineage>
</organism>
<proteinExistence type="predicted"/>
<dbReference type="EMBL" id="JAXCGZ010000026">
    <property type="protein sequence ID" value="KAK7086999.1"/>
    <property type="molecule type" value="Genomic_DNA"/>
</dbReference>
<reference evidence="2 3" key="1">
    <citation type="submission" date="2023-11" db="EMBL/GenBank/DDBJ databases">
        <title>Halocaridina rubra genome assembly.</title>
        <authorList>
            <person name="Smith C."/>
        </authorList>
    </citation>
    <scope>NUCLEOTIDE SEQUENCE [LARGE SCALE GENOMIC DNA]</scope>
    <source>
        <strain evidence="2">EP-1</strain>
        <tissue evidence="2">Whole</tissue>
    </source>
</reference>
<sequence>MFIRLYFFLKYLSANVCEFFSGSDPQDISLRGQDDVAEVSLMTTTDNLNTDNDVERGEEEEEMETRNN</sequence>
<evidence type="ECO:0000313" key="2">
    <source>
        <dbReference type="EMBL" id="KAK7086999.1"/>
    </source>
</evidence>
<dbReference type="Proteomes" id="UP001381693">
    <property type="component" value="Unassembled WGS sequence"/>
</dbReference>
<feature type="non-terminal residue" evidence="2">
    <location>
        <position position="68"/>
    </location>
</feature>